<keyword evidence="4" id="KW-1185">Reference proteome</keyword>
<dbReference type="KEGG" id="hbs:IPV69_18705"/>
<name>A0A7M2WUQ7_9BACT</name>
<dbReference type="PRINTS" id="PR00813">
    <property type="entry name" value="BCTERIALGSPG"/>
</dbReference>
<organism evidence="3 4">
    <name type="scientific">Humisphaera borealis</name>
    <dbReference type="NCBI Taxonomy" id="2807512"/>
    <lineage>
        <taxon>Bacteria</taxon>
        <taxon>Pseudomonadati</taxon>
        <taxon>Planctomycetota</taxon>
        <taxon>Phycisphaerae</taxon>
        <taxon>Tepidisphaerales</taxon>
        <taxon>Tepidisphaeraceae</taxon>
        <taxon>Humisphaera</taxon>
    </lineage>
</organism>
<keyword evidence="2" id="KW-1133">Transmembrane helix</keyword>
<reference evidence="3 4" key="1">
    <citation type="submission" date="2020-10" db="EMBL/GenBank/DDBJ databases">
        <title>Wide distribution of Phycisphaera-like planctomycetes from WD2101 soil group in peatlands and genome analysis of the first cultivated representative.</title>
        <authorList>
            <person name="Dedysh S.N."/>
            <person name="Beletsky A.V."/>
            <person name="Ivanova A."/>
            <person name="Kulichevskaya I.S."/>
            <person name="Suzina N.E."/>
            <person name="Philippov D.A."/>
            <person name="Rakitin A.L."/>
            <person name="Mardanov A.V."/>
            <person name="Ravin N.V."/>
        </authorList>
    </citation>
    <scope>NUCLEOTIDE SEQUENCE [LARGE SCALE GENOMIC DNA]</scope>
    <source>
        <strain evidence="3 4">M1803</strain>
    </source>
</reference>
<accession>A0A7M2WUQ7</accession>
<dbReference type="InterPro" id="IPR012902">
    <property type="entry name" value="N_methyl_site"/>
</dbReference>
<keyword evidence="2" id="KW-0812">Transmembrane</keyword>
<dbReference type="NCBIfam" id="TIGR02532">
    <property type="entry name" value="IV_pilin_GFxxxE"/>
    <property type="match status" value="1"/>
</dbReference>
<protein>
    <submittedName>
        <fullName evidence="3">Type II secretion system protein</fullName>
    </submittedName>
</protein>
<dbReference type="PANTHER" id="PTHR30093">
    <property type="entry name" value="GENERAL SECRETION PATHWAY PROTEIN G"/>
    <property type="match status" value="1"/>
</dbReference>
<dbReference type="AlphaFoldDB" id="A0A7M2WUQ7"/>
<dbReference type="Proteomes" id="UP000593765">
    <property type="component" value="Chromosome"/>
</dbReference>
<dbReference type="SUPFAM" id="SSF54523">
    <property type="entry name" value="Pili subunits"/>
    <property type="match status" value="1"/>
</dbReference>
<dbReference type="Gene3D" id="3.30.700.10">
    <property type="entry name" value="Glycoprotein, Type 4 Pilin"/>
    <property type="match status" value="1"/>
</dbReference>
<keyword evidence="2" id="KW-0472">Membrane</keyword>
<gene>
    <name evidence="3" type="ORF">IPV69_18705</name>
</gene>
<evidence type="ECO:0000256" key="1">
    <source>
        <dbReference type="ARBA" id="ARBA00022481"/>
    </source>
</evidence>
<keyword evidence="1" id="KW-0488">Methylation</keyword>
<proteinExistence type="predicted"/>
<sequence length="247" mass="26925">MRSSSPHGQRSRQGFTLVELLVVIGIIAVLIGILLPSLAAARRQANSTKCLANIRTLATAQMMYAAENRNHLVQASDQGSFAIEQGSWIGALERYSAAPLARRCPADRSPYFEAPFVLAGIPGYRTCSYAINNYVSAKHAPTGITPVIKITQVRQSSSVIQFLELVEFGGKALADHVHVDSFYSAGSPQLTLNKIAGEVALGRHDDRDKSWDALLNYSFLDGHAETLPLRSVYTDPTRNLFNPAVIQ</sequence>
<dbReference type="InterPro" id="IPR045584">
    <property type="entry name" value="Pilin-like"/>
</dbReference>
<dbReference type="GO" id="GO:0015627">
    <property type="term" value="C:type II protein secretion system complex"/>
    <property type="evidence" value="ECO:0007669"/>
    <property type="project" value="InterPro"/>
</dbReference>
<dbReference type="PROSITE" id="PS00409">
    <property type="entry name" value="PROKAR_NTER_METHYL"/>
    <property type="match status" value="1"/>
</dbReference>
<feature type="transmembrane region" description="Helical" evidence="2">
    <location>
        <begin position="20"/>
        <end position="41"/>
    </location>
</feature>
<dbReference type="RefSeq" id="WP_206291245.1">
    <property type="nucleotide sequence ID" value="NZ_CP063458.1"/>
</dbReference>
<dbReference type="EMBL" id="CP063458">
    <property type="protein sequence ID" value="QOV88270.1"/>
    <property type="molecule type" value="Genomic_DNA"/>
</dbReference>
<evidence type="ECO:0000313" key="3">
    <source>
        <dbReference type="EMBL" id="QOV88270.1"/>
    </source>
</evidence>
<dbReference type="InterPro" id="IPR000983">
    <property type="entry name" value="Bac_GSPG_pilin"/>
</dbReference>
<evidence type="ECO:0000313" key="4">
    <source>
        <dbReference type="Proteomes" id="UP000593765"/>
    </source>
</evidence>
<dbReference type="Pfam" id="PF07963">
    <property type="entry name" value="N_methyl"/>
    <property type="match status" value="1"/>
</dbReference>
<evidence type="ECO:0000256" key="2">
    <source>
        <dbReference type="SAM" id="Phobius"/>
    </source>
</evidence>
<dbReference type="GO" id="GO:0015628">
    <property type="term" value="P:protein secretion by the type II secretion system"/>
    <property type="evidence" value="ECO:0007669"/>
    <property type="project" value="InterPro"/>
</dbReference>